<sequence>MGEKQRKMKSPFTGHRHLEREKRLTLLLPPFRFIATFISLGKKKESSNNGHNILNMYVCDFVRILNYIDSNLNDQAAGIKLFDDLRKVAKRLLRGDNKYRVLDLRNPIVRSRLLGVEGVDAYLKYLGFEEHPSTHKMVCPENQPAKSIIKAAMEVCDEFKERAKDYRDTVEGMRRQSQVIQKEKDSDKTKSTEGDTKSTTLTTQTTPGTSKDNSNDEIPGEQKEKEKETDEYTIRQMVFQITNPESRDDKTQDHIATRCVYVLLIIASDLYNTNINNIQHIIYNIQYTKPKKKNAQHPLILNEKHSDLLRTMVERFEEAGEEWQIRLKIGNMLRQWIRNFYADDFVGENGCLDMLDKFLETLESSEDSKVQKLAKTISQSLEQQDKDFEKKQTQKERQPRRNLIAQMGAPSKFKFSEADPRIVAEQISLMDFKLFKVIQKRECLGQAWKKKDRDKRAPNVMAMIEQFNKVSKWIQVLILTAPSLRERTKVLKNCVLVAGVCDVYNTCFTCRFERYNFYPKKKW</sequence>
<keyword evidence="1 2" id="KW-0344">Guanine-nucleotide releasing factor</keyword>
<dbReference type="OrthoDB" id="546434at2759"/>
<name>X6M8E6_RETFI</name>
<dbReference type="GO" id="GO:0005886">
    <property type="term" value="C:plasma membrane"/>
    <property type="evidence" value="ECO:0007669"/>
    <property type="project" value="TreeGrafter"/>
</dbReference>
<dbReference type="Gene3D" id="1.10.840.10">
    <property type="entry name" value="Ras guanine-nucleotide exchange factors catalytic domain"/>
    <property type="match status" value="1"/>
</dbReference>
<dbReference type="Gene3D" id="1.20.870.10">
    <property type="entry name" value="Son of sevenless (SoS) protein Chain: S domain 1"/>
    <property type="match status" value="1"/>
</dbReference>
<dbReference type="InterPro" id="IPR036339">
    <property type="entry name" value="PUB-like_dom_sf"/>
</dbReference>
<dbReference type="InterPro" id="IPR008937">
    <property type="entry name" value="Ras-like_GEF"/>
</dbReference>
<dbReference type="AlphaFoldDB" id="X6M8E6"/>
<evidence type="ECO:0000256" key="2">
    <source>
        <dbReference type="PROSITE-ProRule" id="PRU00168"/>
    </source>
</evidence>
<dbReference type="PROSITE" id="PS50009">
    <property type="entry name" value="RASGEF_CAT"/>
    <property type="match status" value="1"/>
</dbReference>
<dbReference type="SUPFAM" id="SSF48366">
    <property type="entry name" value="Ras GEF"/>
    <property type="match status" value="1"/>
</dbReference>
<comment type="caution">
    <text evidence="5">The sequence shown here is derived from an EMBL/GenBank/DDBJ whole genome shotgun (WGS) entry which is preliminary data.</text>
</comment>
<evidence type="ECO:0000256" key="3">
    <source>
        <dbReference type="SAM" id="MobiDB-lite"/>
    </source>
</evidence>
<evidence type="ECO:0000313" key="5">
    <source>
        <dbReference type="EMBL" id="ETO09747.1"/>
    </source>
</evidence>
<feature type="region of interest" description="Disordered" evidence="3">
    <location>
        <begin position="167"/>
        <end position="231"/>
    </location>
</feature>
<dbReference type="PANTHER" id="PTHR23113">
    <property type="entry name" value="GUANINE NUCLEOTIDE EXCHANGE FACTOR"/>
    <property type="match status" value="1"/>
</dbReference>
<proteinExistence type="predicted"/>
<dbReference type="GO" id="GO:0005085">
    <property type="term" value="F:guanyl-nucleotide exchange factor activity"/>
    <property type="evidence" value="ECO:0007669"/>
    <property type="project" value="UniProtKB-KW"/>
</dbReference>
<accession>X6M8E6</accession>
<keyword evidence="6" id="KW-1185">Reference proteome</keyword>
<gene>
    <name evidence="5" type="ORF">RFI_27631</name>
</gene>
<feature type="domain" description="Ras-GEF" evidence="4">
    <location>
        <begin position="419"/>
        <end position="523"/>
    </location>
</feature>
<evidence type="ECO:0000313" key="6">
    <source>
        <dbReference type="Proteomes" id="UP000023152"/>
    </source>
</evidence>
<dbReference type="InterPro" id="IPR001895">
    <property type="entry name" value="RASGEF_cat_dom"/>
</dbReference>
<dbReference type="InterPro" id="IPR023578">
    <property type="entry name" value="Ras_GEF_dom_sf"/>
</dbReference>
<organism evidence="5 6">
    <name type="scientific">Reticulomyxa filosa</name>
    <dbReference type="NCBI Taxonomy" id="46433"/>
    <lineage>
        <taxon>Eukaryota</taxon>
        <taxon>Sar</taxon>
        <taxon>Rhizaria</taxon>
        <taxon>Retaria</taxon>
        <taxon>Foraminifera</taxon>
        <taxon>Monothalamids</taxon>
        <taxon>Reticulomyxidae</taxon>
        <taxon>Reticulomyxa</taxon>
    </lineage>
</organism>
<evidence type="ECO:0000256" key="1">
    <source>
        <dbReference type="ARBA" id="ARBA00022658"/>
    </source>
</evidence>
<feature type="compositionally biased region" description="Basic and acidic residues" evidence="3">
    <location>
        <begin position="220"/>
        <end position="231"/>
    </location>
</feature>
<dbReference type="Proteomes" id="UP000023152">
    <property type="component" value="Unassembled WGS sequence"/>
</dbReference>
<dbReference type="Gene3D" id="1.20.58.2190">
    <property type="match status" value="1"/>
</dbReference>
<dbReference type="Pfam" id="PF00617">
    <property type="entry name" value="RasGEF"/>
    <property type="match status" value="1"/>
</dbReference>
<dbReference type="GO" id="GO:0007265">
    <property type="term" value="P:Ras protein signal transduction"/>
    <property type="evidence" value="ECO:0007669"/>
    <property type="project" value="TreeGrafter"/>
</dbReference>
<reference evidence="5 6" key="1">
    <citation type="journal article" date="2013" name="Curr. Biol.">
        <title>The Genome of the Foraminiferan Reticulomyxa filosa.</title>
        <authorList>
            <person name="Glockner G."/>
            <person name="Hulsmann N."/>
            <person name="Schleicher M."/>
            <person name="Noegel A.A."/>
            <person name="Eichinger L."/>
            <person name="Gallinger C."/>
            <person name="Pawlowski J."/>
            <person name="Sierra R."/>
            <person name="Euteneuer U."/>
            <person name="Pillet L."/>
            <person name="Moustafa A."/>
            <person name="Platzer M."/>
            <person name="Groth M."/>
            <person name="Szafranski K."/>
            <person name="Schliwa M."/>
        </authorList>
    </citation>
    <scope>NUCLEOTIDE SEQUENCE [LARGE SCALE GENOMIC DNA]</scope>
</reference>
<evidence type="ECO:0000259" key="4">
    <source>
        <dbReference type="PROSITE" id="PS50009"/>
    </source>
</evidence>
<dbReference type="SUPFAM" id="SSF143503">
    <property type="entry name" value="PUG domain-like"/>
    <property type="match status" value="1"/>
</dbReference>
<feature type="region of interest" description="Disordered" evidence="3">
    <location>
        <begin position="384"/>
        <end position="403"/>
    </location>
</feature>
<dbReference type="EMBL" id="ASPP01023923">
    <property type="protein sequence ID" value="ETO09747.1"/>
    <property type="molecule type" value="Genomic_DNA"/>
</dbReference>
<dbReference type="PANTHER" id="PTHR23113:SF99">
    <property type="entry name" value="RASGEF DOMAIN-CONTAINING PROTEIN"/>
    <property type="match status" value="1"/>
</dbReference>
<dbReference type="InterPro" id="IPR036964">
    <property type="entry name" value="RASGEF_cat_dom_sf"/>
</dbReference>
<protein>
    <submittedName>
        <fullName evidence="5">Ras guanine nucleotide exchange factor</fullName>
    </submittedName>
</protein>
<feature type="compositionally biased region" description="Basic and acidic residues" evidence="3">
    <location>
        <begin position="181"/>
        <end position="196"/>
    </location>
</feature>
<feature type="compositionally biased region" description="Basic and acidic residues" evidence="3">
    <location>
        <begin position="384"/>
        <end position="399"/>
    </location>
</feature>
<feature type="compositionally biased region" description="Low complexity" evidence="3">
    <location>
        <begin position="197"/>
        <end position="209"/>
    </location>
</feature>